<dbReference type="GO" id="GO:0009244">
    <property type="term" value="P:lipopolysaccharide core region biosynthetic process"/>
    <property type="evidence" value="ECO:0007669"/>
    <property type="project" value="TreeGrafter"/>
</dbReference>
<protein>
    <submittedName>
        <fullName evidence="4">Glycosyltransferase family 9 (Heptosyltransferase)</fullName>
    </submittedName>
</protein>
<dbReference type="CDD" id="cd03789">
    <property type="entry name" value="GT9_LPS_heptosyltransferase"/>
    <property type="match status" value="1"/>
</dbReference>
<dbReference type="PANTHER" id="PTHR30160">
    <property type="entry name" value="TETRAACYLDISACCHARIDE 4'-KINASE-RELATED"/>
    <property type="match status" value="1"/>
</dbReference>
<accession>A0A1B8P698</accession>
<dbReference type="RefSeq" id="WP_013331328.1">
    <property type="nucleotide sequence ID" value="NZ_CP087224.1"/>
</dbReference>
<dbReference type="GeneID" id="91008788"/>
<sequence length="379" mass="41877">MYLLTAIRRNERMRRLGKTLERSAKAWCFRLLSRRGGNARAAGPETLKGVQRVLLVRPNFRIGNAVIGARFIQALTESRADIEIDYLGADTTRALFEGMPLARYHALSRSMPLRPWRLLQLLMRLRRRDYDLAIQVGEGSLTSWLCMRLCGARRTLGQRGRLEASYDWVGDVSRGHAYEWGSALAASLGLAWEPRPWMVISARERAAAASLAGAGDSTSPVGIFVGGHLDKRFPFSFWQALLGELERRRQPYLVLLGPEEEAGRARLEQACGFHGRVVPAVSLRCCAALLANLSRLITPDTGPMHMAVALGVPVVALLNVDGSRKFTPRGPEDRVLFRPAPARVAELVSPGARRERSHDAVKALPCRPSAPMDAEVGLT</sequence>
<evidence type="ECO:0000313" key="5">
    <source>
        <dbReference type="Proteomes" id="UP000092504"/>
    </source>
</evidence>
<dbReference type="InterPro" id="IPR002201">
    <property type="entry name" value="Glyco_trans_9"/>
</dbReference>
<name>A0A1B8P698_HALEL</name>
<dbReference type="PATRIC" id="fig|2746.7.peg.2179"/>
<dbReference type="Gene3D" id="3.40.50.2000">
    <property type="entry name" value="Glycogen Phosphorylase B"/>
    <property type="match status" value="2"/>
</dbReference>
<keyword evidence="1" id="KW-0328">Glycosyltransferase</keyword>
<evidence type="ECO:0000313" key="4">
    <source>
        <dbReference type="EMBL" id="OBX37749.1"/>
    </source>
</evidence>
<keyword evidence="2 4" id="KW-0808">Transferase</keyword>
<evidence type="ECO:0000256" key="3">
    <source>
        <dbReference type="SAM" id="MobiDB-lite"/>
    </source>
</evidence>
<dbReference type="Proteomes" id="UP000092504">
    <property type="component" value="Unassembled WGS sequence"/>
</dbReference>
<dbReference type="EMBL" id="MAJD01000001">
    <property type="protein sequence ID" value="OBX37749.1"/>
    <property type="molecule type" value="Genomic_DNA"/>
</dbReference>
<feature type="region of interest" description="Disordered" evidence="3">
    <location>
        <begin position="349"/>
        <end position="379"/>
    </location>
</feature>
<organism evidence="4 5">
    <name type="scientific">Halomonas elongata</name>
    <dbReference type="NCBI Taxonomy" id="2746"/>
    <lineage>
        <taxon>Bacteria</taxon>
        <taxon>Pseudomonadati</taxon>
        <taxon>Pseudomonadota</taxon>
        <taxon>Gammaproteobacteria</taxon>
        <taxon>Oceanospirillales</taxon>
        <taxon>Halomonadaceae</taxon>
        <taxon>Halomonas</taxon>
    </lineage>
</organism>
<dbReference type="AlphaFoldDB" id="A0A1B8P698"/>
<gene>
    <name evidence="4" type="ORF">A8U91_02127</name>
</gene>
<dbReference type="GO" id="GO:0008713">
    <property type="term" value="F:ADP-heptose-lipopolysaccharide heptosyltransferase activity"/>
    <property type="evidence" value="ECO:0007669"/>
    <property type="project" value="TreeGrafter"/>
</dbReference>
<proteinExistence type="predicted"/>
<dbReference type="InterPro" id="IPR051199">
    <property type="entry name" value="LPS_LOS_Heptosyltrfase"/>
</dbReference>
<evidence type="ECO:0000256" key="1">
    <source>
        <dbReference type="ARBA" id="ARBA00022676"/>
    </source>
</evidence>
<comment type="caution">
    <text evidence="4">The sequence shown here is derived from an EMBL/GenBank/DDBJ whole genome shotgun (WGS) entry which is preliminary data.</text>
</comment>
<reference evidence="4 5" key="1">
    <citation type="submission" date="2016-06" db="EMBL/GenBank/DDBJ databases">
        <title>Genome sequence of halotolerant plant growth promoting strain of Halomonas elongata HEK1 isolated from salterns of Rann of Kutch, Gujarat, India.</title>
        <authorList>
            <person name="Gaba S."/>
            <person name="Singh R.N."/>
            <person name="Abrol S."/>
            <person name="Kaushik R."/>
            <person name="Saxena A.K."/>
        </authorList>
    </citation>
    <scope>NUCLEOTIDE SEQUENCE [LARGE SCALE GENOMIC DNA]</scope>
    <source>
        <strain evidence="4 5">HEK1</strain>
    </source>
</reference>
<dbReference type="OMA" id="FPNCKID"/>
<dbReference type="GO" id="GO:0005829">
    <property type="term" value="C:cytosol"/>
    <property type="evidence" value="ECO:0007669"/>
    <property type="project" value="TreeGrafter"/>
</dbReference>
<evidence type="ECO:0000256" key="2">
    <source>
        <dbReference type="ARBA" id="ARBA00022679"/>
    </source>
</evidence>
<dbReference type="Pfam" id="PF01075">
    <property type="entry name" value="Glyco_transf_9"/>
    <property type="match status" value="1"/>
</dbReference>
<dbReference type="SUPFAM" id="SSF53756">
    <property type="entry name" value="UDP-Glycosyltransferase/glycogen phosphorylase"/>
    <property type="match status" value="1"/>
</dbReference>
<feature type="compositionally biased region" description="Basic and acidic residues" evidence="3">
    <location>
        <begin position="352"/>
        <end position="361"/>
    </location>
</feature>